<accession>A0A0S4INS4</accession>
<dbReference type="InterPro" id="IPR023393">
    <property type="entry name" value="START-like_dom_sf"/>
</dbReference>
<dbReference type="Pfam" id="PF01852">
    <property type="entry name" value="START"/>
    <property type="match status" value="1"/>
</dbReference>
<dbReference type="InterPro" id="IPR002913">
    <property type="entry name" value="START_lipid-bd_dom"/>
</dbReference>
<sequence>MAPKPAKYKSPFVFTGAAFEHEEMLYTLANKDDCLKFRNFADSDQGFELRFDDKNVLVWDKKVEGESMRIVKTFSIFEGTTPAQLWDLLQESVYRLTWDTNCIKCRTVVRMDVRNDICYYASKAPPGVSDRDVLCQRAWHSVGGGEYVIMNTSVKHKAVPEKLKYTRAWSLLSGYLIRPHGNGSSSLVFISQTDPKGLIPAKIINYVTQKFVPDTVMGLKRAAKGFPEWLAKQEKFERDWDLPEEGWGVPVPNITLDIVKERWFSGNATAAPAPTVEGEVFSPTTSTVVEERPPIGDDVDDDTPAPVEIDDDDL</sequence>
<feature type="region of interest" description="Disordered" evidence="1">
    <location>
        <begin position="274"/>
        <end position="314"/>
    </location>
</feature>
<gene>
    <name evidence="3" type="ORF">BSAL_50040</name>
</gene>
<evidence type="ECO:0000259" key="2">
    <source>
        <dbReference type="PROSITE" id="PS50848"/>
    </source>
</evidence>
<dbReference type="VEuPathDB" id="TriTrypDB:BSAL_50040"/>
<dbReference type="OrthoDB" id="5403181at2759"/>
<organism evidence="3 4">
    <name type="scientific">Bodo saltans</name>
    <name type="common">Flagellated protozoan</name>
    <dbReference type="NCBI Taxonomy" id="75058"/>
    <lineage>
        <taxon>Eukaryota</taxon>
        <taxon>Discoba</taxon>
        <taxon>Euglenozoa</taxon>
        <taxon>Kinetoplastea</taxon>
        <taxon>Metakinetoplastina</taxon>
        <taxon>Eubodonida</taxon>
        <taxon>Bodonidae</taxon>
        <taxon>Bodo</taxon>
    </lineage>
</organism>
<feature type="compositionally biased region" description="Acidic residues" evidence="1">
    <location>
        <begin position="297"/>
        <end position="314"/>
    </location>
</feature>
<dbReference type="PROSITE" id="PS50848">
    <property type="entry name" value="START"/>
    <property type="match status" value="1"/>
</dbReference>
<dbReference type="AlphaFoldDB" id="A0A0S4INS4"/>
<dbReference type="Gene3D" id="3.30.530.20">
    <property type="match status" value="1"/>
</dbReference>
<dbReference type="InterPro" id="IPR051213">
    <property type="entry name" value="START_lipid_transfer"/>
</dbReference>
<proteinExistence type="predicted"/>
<dbReference type="EMBL" id="CYKH01000034">
    <property type="protein sequence ID" value="CUE62741.1"/>
    <property type="molecule type" value="Genomic_DNA"/>
</dbReference>
<dbReference type="Proteomes" id="UP000051952">
    <property type="component" value="Unassembled WGS sequence"/>
</dbReference>
<protein>
    <recommendedName>
        <fullName evidence="2">START domain-containing protein</fullName>
    </recommendedName>
</protein>
<dbReference type="PANTHER" id="PTHR19308:SF40">
    <property type="entry name" value="START DOMAIN-CONTAINING PROTEIN"/>
    <property type="match status" value="1"/>
</dbReference>
<evidence type="ECO:0000313" key="3">
    <source>
        <dbReference type="EMBL" id="CUE62741.1"/>
    </source>
</evidence>
<evidence type="ECO:0000256" key="1">
    <source>
        <dbReference type="SAM" id="MobiDB-lite"/>
    </source>
</evidence>
<dbReference type="GO" id="GO:0005737">
    <property type="term" value="C:cytoplasm"/>
    <property type="evidence" value="ECO:0007669"/>
    <property type="project" value="UniProtKB-ARBA"/>
</dbReference>
<reference evidence="4" key="1">
    <citation type="submission" date="2015-09" db="EMBL/GenBank/DDBJ databases">
        <authorList>
            <consortium name="Pathogen Informatics"/>
        </authorList>
    </citation>
    <scope>NUCLEOTIDE SEQUENCE [LARGE SCALE GENOMIC DNA]</scope>
    <source>
        <strain evidence="4">Lake Konstanz</strain>
    </source>
</reference>
<dbReference type="SUPFAM" id="SSF55961">
    <property type="entry name" value="Bet v1-like"/>
    <property type="match status" value="1"/>
</dbReference>
<dbReference type="OMA" id="PNYKPWH"/>
<feature type="domain" description="START" evidence="2">
    <location>
        <begin position="59"/>
        <end position="228"/>
    </location>
</feature>
<name>A0A0S4INS4_BODSA</name>
<dbReference type="SMART" id="SM00234">
    <property type="entry name" value="START"/>
    <property type="match status" value="1"/>
</dbReference>
<dbReference type="GO" id="GO:0008289">
    <property type="term" value="F:lipid binding"/>
    <property type="evidence" value="ECO:0007669"/>
    <property type="project" value="InterPro"/>
</dbReference>
<dbReference type="PANTHER" id="PTHR19308">
    <property type="entry name" value="PHOSPHATIDYLCHOLINE TRANSFER PROTEIN"/>
    <property type="match status" value="1"/>
</dbReference>
<keyword evidence="4" id="KW-1185">Reference proteome</keyword>
<evidence type="ECO:0000313" key="4">
    <source>
        <dbReference type="Proteomes" id="UP000051952"/>
    </source>
</evidence>